<keyword evidence="2" id="KW-0732">Signal</keyword>
<evidence type="ECO:0000256" key="1">
    <source>
        <dbReference type="ARBA" id="ARBA00009431"/>
    </source>
</evidence>
<dbReference type="RefSeq" id="XP_021849316.1">
    <property type="nucleotide sequence ID" value="XM_021993624.2"/>
</dbReference>
<dbReference type="GO" id="GO:0016747">
    <property type="term" value="F:acyltransferase activity, transferring groups other than amino-acyl groups"/>
    <property type="evidence" value="ECO:0000318"/>
    <property type="project" value="GO_Central"/>
</dbReference>
<organism evidence="3 4">
    <name type="scientific">Spinacia oleracea</name>
    <name type="common">Spinach</name>
    <dbReference type="NCBI Taxonomy" id="3562"/>
    <lineage>
        <taxon>Eukaryota</taxon>
        <taxon>Viridiplantae</taxon>
        <taxon>Streptophyta</taxon>
        <taxon>Embryophyta</taxon>
        <taxon>Tracheophyta</taxon>
        <taxon>Spermatophyta</taxon>
        <taxon>Magnoliopsida</taxon>
        <taxon>eudicotyledons</taxon>
        <taxon>Gunneridae</taxon>
        <taxon>Pentapetalae</taxon>
        <taxon>Caryophyllales</taxon>
        <taxon>Chenopodiaceae</taxon>
        <taxon>Chenopodioideae</taxon>
        <taxon>Anserineae</taxon>
        <taxon>Spinacia</taxon>
    </lineage>
</organism>
<dbReference type="OrthoDB" id="443318at2759"/>
<protein>
    <submittedName>
        <fullName evidence="4">Serine carboxypeptidase-like 16 isoform X1</fullName>
    </submittedName>
</protein>
<dbReference type="GeneID" id="110788984"/>
<evidence type="ECO:0000313" key="4">
    <source>
        <dbReference type="RefSeq" id="XP_021849316.1"/>
    </source>
</evidence>
<keyword evidence="3" id="KW-1185">Reference proteome</keyword>
<dbReference type="Proteomes" id="UP000813463">
    <property type="component" value="Chromosome 2"/>
</dbReference>
<dbReference type="Gene3D" id="3.40.50.12670">
    <property type="match status" value="1"/>
</dbReference>
<dbReference type="GO" id="GO:0004185">
    <property type="term" value="F:serine-type carboxypeptidase activity"/>
    <property type="evidence" value="ECO:0007669"/>
    <property type="project" value="InterPro"/>
</dbReference>
<dbReference type="GO" id="GO:0006508">
    <property type="term" value="P:proteolysis"/>
    <property type="evidence" value="ECO:0007669"/>
    <property type="project" value="InterPro"/>
</dbReference>
<dbReference type="GO" id="GO:0019748">
    <property type="term" value="P:secondary metabolic process"/>
    <property type="evidence" value="ECO:0000318"/>
    <property type="project" value="GO_Central"/>
</dbReference>
<gene>
    <name evidence="4" type="primary">LOC110788984</name>
</gene>
<reference evidence="4" key="2">
    <citation type="submission" date="2025-08" db="UniProtKB">
        <authorList>
            <consortium name="RefSeq"/>
        </authorList>
    </citation>
    <scope>IDENTIFICATION</scope>
    <source>
        <tissue evidence="4">Leaf</tissue>
    </source>
</reference>
<dbReference type="Pfam" id="PF00450">
    <property type="entry name" value="Peptidase_S10"/>
    <property type="match status" value="1"/>
</dbReference>
<dbReference type="KEGG" id="soe:110788984"/>
<dbReference type="FunFam" id="3.40.50.1820:FF:000072">
    <property type="entry name" value="Serine carboxypeptidase-like 19"/>
    <property type="match status" value="1"/>
</dbReference>
<reference evidence="3" key="1">
    <citation type="journal article" date="2021" name="Nat. Commun.">
        <title>Genomic analyses provide insights into spinach domestication and the genetic basis of agronomic traits.</title>
        <authorList>
            <person name="Cai X."/>
            <person name="Sun X."/>
            <person name="Xu C."/>
            <person name="Sun H."/>
            <person name="Wang X."/>
            <person name="Ge C."/>
            <person name="Zhang Z."/>
            <person name="Wang Q."/>
            <person name="Fei Z."/>
            <person name="Jiao C."/>
            <person name="Wang Q."/>
        </authorList>
    </citation>
    <scope>NUCLEOTIDE SEQUENCE [LARGE SCALE GENOMIC DNA]</scope>
    <source>
        <strain evidence="3">cv. Varoflay</strain>
    </source>
</reference>
<dbReference type="InterPro" id="IPR001563">
    <property type="entry name" value="Peptidase_S10"/>
</dbReference>
<dbReference type="PANTHER" id="PTHR11802">
    <property type="entry name" value="SERINE PROTEASE FAMILY S10 SERINE CARBOXYPEPTIDASE"/>
    <property type="match status" value="1"/>
</dbReference>
<feature type="signal peptide" evidence="2">
    <location>
        <begin position="1"/>
        <end position="20"/>
    </location>
</feature>
<dbReference type="PRINTS" id="PR00724">
    <property type="entry name" value="CRBOXYPTASEC"/>
</dbReference>
<comment type="similarity">
    <text evidence="1">Belongs to the peptidase S10 family.</text>
</comment>
<dbReference type="PANTHER" id="PTHR11802:SF224">
    <property type="entry name" value="SERINE CARBOXYPEPTIDASE-LIKE 7 ISOFORM X1"/>
    <property type="match status" value="1"/>
</dbReference>
<evidence type="ECO:0000313" key="3">
    <source>
        <dbReference type="Proteomes" id="UP000813463"/>
    </source>
</evidence>
<dbReference type="InterPro" id="IPR029058">
    <property type="entry name" value="AB_hydrolase_fold"/>
</dbReference>
<evidence type="ECO:0000256" key="2">
    <source>
        <dbReference type="SAM" id="SignalP"/>
    </source>
</evidence>
<proteinExistence type="inferred from homology"/>
<dbReference type="Gene3D" id="3.40.50.1820">
    <property type="entry name" value="alpha/beta hydrolase"/>
    <property type="match status" value="1"/>
</dbReference>
<dbReference type="AlphaFoldDB" id="A0A9R0IHK8"/>
<feature type="chain" id="PRO_5040233906" evidence="2">
    <location>
        <begin position="21"/>
        <end position="455"/>
    </location>
</feature>
<accession>A0A9R0IHK8</accession>
<name>A0A9R0IHK8_SPIOL</name>
<sequence length="455" mass="51565">MKLLILLLILLMLILSPINSESRLVKYLPGFPGNLPFKLHTGYVGVGKGEEVQLFYYFIESERDPETDPLLLWLTGGPGCTSLSAIYFEHIGPLSFNYTGVYFNRTTSTWETDLPALQLNPYSWTKVSNILFLESPVGTGFSYATNAESYYTTDIKSSKQIYEFIQKFLMEHPQFAKNPLYVGGSSYCGLIVPFITQDIVNGNEGETGSHINIKGYVLGSPLTDPFDTDRIGKIKFVHRVSLLSDDLYESTKVSCGAPYWNVSSAECENNVQAVLDFVAPLNDENMLEPKCDNSFPSIWCRKNYNLIIDNWANNPQVREALNVREGTVGHWTRCNQTLKTQSYMTTMISSFGYHQYLTNRPIRALIYGLINSGDQELSATYVGILRWIKRLDVVIDDDWRPWFVNDLVAGYVTKYSNGHYNLTFTTVKGAGHCPSEYKPQESLAMFQRWLAHSSL</sequence>
<dbReference type="SUPFAM" id="SSF53474">
    <property type="entry name" value="alpha/beta-Hydrolases"/>
    <property type="match status" value="1"/>
</dbReference>